<dbReference type="OrthoDB" id="6815813at2759"/>
<evidence type="ECO:0000313" key="3">
    <source>
        <dbReference type="Proteomes" id="UP000801492"/>
    </source>
</evidence>
<dbReference type="EMBL" id="VTPC01050282">
    <property type="protein sequence ID" value="KAF2890549.1"/>
    <property type="molecule type" value="Genomic_DNA"/>
</dbReference>
<accession>A0A8K0G8Y0</accession>
<gene>
    <name evidence="2" type="ORF">ILUMI_15625</name>
</gene>
<keyword evidence="3" id="KW-1185">Reference proteome</keyword>
<organism evidence="2 3">
    <name type="scientific">Ignelater luminosus</name>
    <name type="common">Cucubano</name>
    <name type="synonym">Pyrophorus luminosus</name>
    <dbReference type="NCBI Taxonomy" id="2038154"/>
    <lineage>
        <taxon>Eukaryota</taxon>
        <taxon>Metazoa</taxon>
        <taxon>Ecdysozoa</taxon>
        <taxon>Arthropoda</taxon>
        <taxon>Hexapoda</taxon>
        <taxon>Insecta</taxon>
        <taxon>Pterygota</taxon>
        <taxon>Neoptera</taxon>
        <taxon>Endopterygota</taxon>
        <taxon>Coleoptera</taxon>
        <taxon>Polyphaga</taxon>
        <taxon>Elateriformia</taxon>
        <taxon>Elateroidea</taxon>
        <taxon>Elateridae</taxon>
        <taxon>Agrypninae</taxon>
        <taxon>Pyrophorini</taxon>
        <taxon>Ignelater</taxon>
    </lineage>
</organism>
<evidence type="ECO:0000313" key="2">
    <source>
        <dbReference type="EMBL" id="KAF2890549.1"/>
    </source>
</evidence>
<proteinExistence type="predicted"/>
<sequence>MGDARAQKTKRNGLKTQADVLADREEIDTYPIKQTINLQNYISSHMVITMVAKCEDVQTLHGLLETKLHADLGVPYVKEVIKKQAIKYHGKLQWHPNEIVNPLKEQPRSRRLKKKWPKDLSAA</sequence>
<protein>
    <submittedName>
        <fullName evidence="2">Uncharacterized protein</fullName>
    </submittedName>
</protein>
<reference evidence="2" key="1">
    <citation type="submission" date="2019-08" db="EMBL/GenBank/DDBJ databases">
        <title>The genome of the North American firefly Photinus pyralis.</title>
        <authorList>
            <consortium name="Photinus pyralis genome working group"/>
            <person name="Fallon T.R."/>
            <person name="Sander Lower S.E."/>
            <person name="Weng J.-K."/>
        </authorList>
    </citation>
    <scope>NUCLEOTIDE SEQUENCE</scope>
    <source>
        <strain evidence="2">TRF0915ILg1</strain>
        <tissue evidence="2">Whole body</tissue>
    </source>
</reference>
<comment type="caution">
    <text evidence="2">The sequence shown here is derived from an EMBL/GenBank/DDBJ whole genome shotgun (WGS) entry which is preliminary data.</text>
</comment>
<feature type="region of interest" description="Disordered" evidence="1">
    <location>
        <begin position="103"/>
        <end position="123"/>
    </location>
</feature>
<name>A0A8K0G8Y0_IGNLU</name>
<dbReference type="AlphaFoldDB" id="A0A8K0G8Y0"/>
<evidence type="ECO:0000256" key="1">
    <source>
        <dbReference type="SAM" id="MobiDB-lite"/>
    </source>
</evidence>
<dbReference type="Proteomes" id="UP000801492">
    <property type="component" value="Unassembled WGS sequence"/>
</dbReference>